<reference evidence="5" key="1">
    <citation type="journal article" date="2019" name="Int. J. Syst. Evol. Microbiol.">
        <title>The Global Catalogue of Microorganisms (GCM) 10K type strain sequencing project: providing services to taxonomists for standard genome sequencing and annotation.</title>
        <authorList>
            <consortium name="The Broad Institute Genomics Platform"/>
            <consortium name="The Broad Institute Genome Sequencing Center for Infectious Disease"/>
            <person name="Wu L."/>
            <person name="Ma J."/>
        </authorList>
    </citation>
    <scope>NUCLEOTIDE SEQUENCE [LARGE SCALE GENOMIC DNA]</scope>
    <source>
        <strain evidence="5">CCUG 60214</strain>
    </source>
</reference>
<proteinExistence type="inferred from homology"/>
<dbReference type="InterPro" id="IPR051448">
    <property type="entry name" value="CdaR-like_regulators"/>
</dbReference>
<keyword evidence="5" id="KW-1185">Reference proteome</keyword>
<dbReference type="InterPro" id="IPR003018">
    <property type="entry name" value="GAF"/>
</dbReference>
<dbReference type="InterPro" id="IPR042070">
    <property type="entry name" value="PucR_C-HTH_sf"/>
</dbReference>
<dbReference type="InterPro" id="IPR041522">
    <property type="entry name" value="CdaR_GGDEF"/>
</dbReference>
<dbReference type="PANTHER" id="PTHR33744:SF1">
    <property type="entry name" value="DNA-BINDING TRANSCRIPTIONAL ACTIVATOR ADER"/>
    <property type="match status" value="1"/>
</dbReference>
<sequence length="632" mass="67619">MVSRLTGRSTGALDVLELLANEAPMSQVDDLVRRARDGGAPPEAVDELLAARALAQEVRELFGRRRRREAGLSSLLDIARELILSDDLNALLSIIPRRARLLVGADAAYLTHYDRALGHGRLHTADGLVVRLADPPDDRPSGPLWTGPVWTPDIDAGDAPRLPPELARMMAADGVHALVAASMHGWDHPFGTLYVADRGVRHFSPDEVSLLTSLAALVAVAVEQAQRVDRATAAATHLQQRLDQATDEAAALDDVQRVQSTLTALVLRGADLATLTGAAAEALQGALLVLDPAERVIAATCPTQLPAGLDVRTGLLDAHTDGVPRRLAEDTWIAPITVDDRAHGGLVLRRRAPLDDAGVRLLRAVAQNVALVRMLESSAVTAEGHVREELLDDLLIPTQRSPRRLTERARRLSLDLSQPHVVVVARPEGGSPGRALVWASSYAYRAGGLAKSQEGCVVLLLPGEDAGAVGTAVSAELSPLIGQPVSVGAAGPTTDLADIPRVHREAVRCLDVLTLLDTPGRVASPRELGFLGVLLSDDHDVDGFVDSTLGPVVNYDREHYTELTRTLEAYVESGGSPTYAAETLYVHPNTVSRRLTRIAALLGADWQTPSRSMEIQLALKLRRTRKTLLGGD</sequence>
<dbReference type="SMART" id="SM00065">
    <property type="entry name" value="GAF"/>
    <property type="match status" value="1"/>
</dbReference>
<dbReference type="Pfam" id="PF13556">
    <property type="entry name" value="HTH_30"/>
    <property type="match status" value="1"/>
</dbReference>
<protein>
    <submittedName>
        <fullName evidence="4">Helix-turn-helix domain-containing protein</fullName>
    </submittedName>
</protein>
<evidence type="ECO:0000259" key="3">
    <source>
        <dbReference type="SMART" id="SM00065"/>
    </source>
</evidence>
<comment type="similarity">
    <text evidence="1">Belongs to the CdaR family.</text>
</comment>
<organism evidence="4 5">
    <name type="scientific">Saccharothrix hoggarensis</name>
    <dbReference type="NCBI Taxonomy" id="913853"/>
    <lineage>
        <taxon>Bacteria</taxon>
        <taxon>Bacillati</taxon>
        <taxon>Actinomycetota</taxon>
        <taxon>Actinomycetes</taxon>
        <taxon>Pseudonocardiales</taxon>
        <taxon>Pseudonocardiaceae</taxon>
        <taxon>Saccharothrix</taxon>
    </lineage>
</organism>
<comment type="caution">
    <text evidence="4">The sequence shown here is derived from an EMBL/GenBank/DDBJ whole genome shotgun (WGS) entry which is preliminary data.</text>
</comment>
<evidence type="ECO:0000256" key="2">
    <source>
        <dbReference type="SAM" id="Coils"/>
    </source>
</evidence>
<dbReference type="Gene3D" id="1.10.10.2840">
    <property type="entry name" value="PucR C-terminal helix-turn-helix domain"/>
    <property type="match status" value="1"/>
</dbReference>
<accession>A0ABW3QSS6</accession>
<dbReference type="EMBL" id="JBHTLK010000048">
    <property type="protein sequence ID" value="MFD1147850.1"/>
    <property type="molecule type" value="Genomic_DNA"/>
</dbReference>
<dbReference type="Pfam" id="PF01590">
    <property type="entry name" value="GAF"/>
    <property type="match status" value="1"/>
</dbReference>
<dbReference type="SUPFAM" id="SSF55781">
    <property type="entry name" value="GAF domain-like"/>
    <property type="match status" value="1"/>
</dbReference>
<dbReference type="InterPro" id="IPR029016">
    <property type="entry name" value="GAF-like_dom_sf"/>
</dbReference>
<dbReference type="PANTHER" id="PTHR33744">
    <property type="entry name" value="CARBOHYDRATE DIACID REGULATOR"/>
    <property type="match status" value="1"/>
</dbReference>
<evidence type="ECO:0000256" key="1">
    <source>
        <dbReference type="ARBA" id="ARBA00006754"/>
    </source>
</evidence>
<keyword evidence="2" id="KW-0175">Coiled coil</keyword>
<evidence type="ECO:0000313" key="5">
    <source>
        <dbReference type="Proteomes" id="UP001597168"/>
    </source>
</evidence>
<dbReference type="Pfam" id="PF17853">
    <property type="entry name" value="GGDEF_2"/>
    <property type="match status" value="1"/>
</dbReference>
<dbReference type="Proteomes" id="UP001597168">
    <property type="component" value="Unassembled WGS sequence"/>
</dbReference>
<dbReference type="InterPro" id="IPR025736">
    <property type="entry name" value="PucR_C-HTH_dom"/>
</dbReference>
<dbReference type="Gene3D" id="3.30.450.40">
    <property type="match status" value="1"/>
</dbReference>
<gene>
    <name evidence="4" type="ORF">ACFQ3T_11995</name>
</gene>
<evidence type="ECO:0000313" key="4">
    <source>
        <dbReference type="EMBL" id="MFD1147850.1"/>
    </source>
</evidence>
<feature type="coiled-coil region" evidence="2">
    <location>
        <begin position="228"/>
        <end position="255"/>
    </location>
</feature>
<dbReference type="RefSeq" id="WP_380723312.1">
    <property type="nucleotide sequence ID" value="NZ_JBHTLK010000048.1"/>
</dbReference>
<name>A0ABW3QSS6_9PSEU</name>
<feature type="domain" description="GAF" evidence="3">
    <location>
        <begin position="87"/>
        <end position="232"/>
    </location>
</feature>